<keyword evidence="3" id="KW-1185">Reference proteome</keyword>
<comment type="caution">
    <text evidence="2">The sequence shown here is derived from an EMBL/GenBank/DDBJ whole genome shotgun (WGS) entry which is preliminary data.</text>
</comment>
<dbReference type="EMBL" id="BQNB010021008">
    <property type="protein sequence ID" value="GJU01910.1"/>
    <property type="molecule type" value="Genomic_DNA"/>
</dbReference>
<feature type="compositionally biased region" description="Basic and acidic residues" evidence="1">
    <location>
        <begin position="26"/>
        <end position="44"/>
    </location>
</feature>
<protein>
    <submittedName>
        <fullName evidence="2">Uncharacterized protein</fullName>
    </submittedName>
</protein>
<organism evidence="2 3">
    <name type="scientific">Tanacetum coccineum</name>
    <dbReference type="NCBI Taxonomy" id="301880"/>
    <lineage>
        <taxon>Eukaryota</taxon>
        <taxon>Viridiplantae</taxon>
        <taxon>Streptophyta</taxon>
        <taxon>Embryophyta</taxon>
        <taxon>Tracheophyta</taxon>
        <taxon>Spermatophyta</taxon>
        <taxon>Magnoliopsida</taxon>
        <taxon>eudicotyledons</taxon>
        <taxon>Gunneridae</taxon>
        <taxon>Pentapetalae</taxon>
        <taxon>asterids</taxon>
        <taxon>campanulids</taxon>
        <taxon>Asterales</taxon>
        <taxon>Asteraceae</taxon>
        <taxon>Asteroideae</taxon>
        <taxon>Anthemideae</taxon>
        <taxon>Anthemidinae</taxon>
        <taxon>Tanacetum</taxon>
    </lineage>
</organism>
<sequence>MHIKKHATYPSPAHIPVTGIIQKVETSSDHKDYNRTTRSHPEASRRRHPAAANGSVDGRKLYYVKVLVDASDVDRVYEVSNPSRSFTTKHESIACLTDADCSFQLATADQVLGNFMGNLPHGFWLENRL</sequence>
<feature type="region of interest" description="Disordered" evidence="1">
    <location>
        <begin position="24"/>
        <end position="54"/>
    </location>
</feature>
<evidence type="ECO:0000313" key="2">
    <source>
        <dbReference type="EMBL" id="GJU01910.1"/>
    </source>
</evidence>
<evidence type="ECO:0000313" key="3">
    <source>
        <dbReference type="Proteomes" id="UP001151760"/>
    </source>
</evidence>
<dbReference type="Proteomes" id="UP001151760">
    <property type="component" value="Unassembled WGS sequence"/>
</dbReference>
<reference evidence="2" key="1">
    <citation type="journal article" date="2022" name="Int. J. Mol. Sci.">
        <title>Draft Genome of Tanacetum Coccineum: Genomic Comparison of Closely Related Tanacetum-Family Plants.</title>
        <authorList>
            <person name="Yamashiro T."/>
            <person name="Shiraishi A."/>
            <person name="Nakayama K."/>
            <person name="Satake H."/>
        </authorList>
    </citation>
    <scope>NUCLEOTIDE SEQUENCE</scope>
</reference>
<accession>A0ABQ5IQ94</accession>
<evidence type="ECO:0000256" key="1">
    <source>
        <dbReference type="SAM" id="MobiDB-lite"/>
    </source>
</evidence>
<proteinExistence type="predicted"/>
<name>A0ABQ5IQ94_9ASTR</name>
<gene>
    <name evidence="2" type="ORF">Tco_1112248</name>
</gene>
<reference evidence="2" key="2">
    <citation type="submission" date="2022-01" db="EMBL/GenBank/DDBJ databases">
        <authorList>
            <person name="Yamashiro T."/>
            <person name="Shiraishi A."/>
            <person name="Satake H."/>
            <person name="Nakayama K."/>
        </authorList>
    </citation>
    <scope>NUCLEOTIDE SEQUENCE</scope>
</reference>